<sequence>MTPIARDWEPIAREVEATLDAVIITMAESVESTVTQVDQWLTDSARELEQTALDLQEQVETHLAEQWGIEVDRLCQEVDGAIEQWATEVNDWLAPLWSDWAETGFPANPFTTEEPESEGDRAALAPPTLNQYDALYDQLNPKVPPVDRHAACVGCRHYHGRVYNGTLLICGMYPFGWTEGACPDWEA</sequence>
<gene>
    <name evidence="1" type="ORF">VPK24_08345</name>
</gene>
<keyword evidence="2" id="KW-1185">Reference proteome</keyword>
<organism evidence="1 2">
    <name type="scientific">Limnothrix redekei LRLZ20PSL1</name>
    <dbReference type="NCBI Taxonomy" id="3112953"/>
    <lineage>
        <taxon>Bacteria</taxon>
        <taxon>Bacillati</taxon>
        <taxon>Cyanobacteriota</taxon>
        <taxon>Cyanophyceae</taxon>
        <taxon>Pseudanabaenales</taxon>
        <taxon>Pseudanabaenaceae</taxon>
        <taxon>Limnothrix</taxon>
    </lineage>
</organism>
<dbReference type="EMBL" id="JAZAQF010000049">
    <property type="protein sequence ID" value="MFG3817645.1"/>
    <property type="molecule type" value="Genomic_DNA"/>
</dbReference>
<evidence type="ECO:0000313" key="1">
    <source>
        <dbReference type="EMBL" id="MFG3817645.1"/>
    </source>
</evidence>
<evidence type="ECO:0000313" key="2">
    <source>
        <dbReference type="Proteomes" id="UP001604335"/>
    </source>
</evidence>
<reference evidence="2" key="1">
    <citation type="journal article" date="2024" name="Algal Res.">
        <title>Biochemical, toxicological and genomic investigation of a high-biomass producing Limnothrix strain isolated from Italian shallow drinking water reservoir.</title>
        <authorList>
            <person name="Simonazzi M."/>
            <person name="Shishido T.K."/>
            <person name="Delbaje E."/>
            <person name="Wahlsten M."/>
            <person name="Fewer D.P."/>
            <person name="Sivonen K."/>
            <person name="Pezzolesi L."/>
            <person name="Pistocchi R."/>
        </authorList>
    </citation>
    <scope>NUCLEOTIDE SEQUENCE [LARGE SCALE GENOMIC DNA]</scope>
    <source>
        <strain evidence="2">LRLZ20PSL1</strain>
    </source>
</reference>
<comment type="caution">
    <text evidence="1">The sequence shown here is derived from an EMBL/GenBank/DDBJ whole genome shotgun (WGS) entry which is preliminary data.</text>
</comment>
<proteinExistence type="predicted"/>
<dbReference type="Proteomes" id="UP001604335">
    <property type="component" value="Unassembled WGS sequence"/>
</dbReference>
<accession>A0ABW7C913</accession>
<protein>
    <submittedName>
        <fullName evidence="1">Uncharacterized protein</fullName>
    </submittedName>
</protein>
<name>A0ABW7C913_9CYAN</name>